<dbReference type="RefSeq" id="WP_380687367.1">
    <property type="nucleotide sequence ID" value="NZ_JBHRSS010000003.1"/>
</dbReference>
<organism evidence="2 3">
    <name type="scientific">Salinisphaera aquimarina</name>
    <dbReference type="NCBI Taxonomy" id="2094031"/>
    <lineage>
        <taxon>Bacteria</taxon>
        <taxon>Pseudomonadati</taxon>
        <taxon>Pseudomonadota</taxon>
        <taxon>Gammaproteobacteria</taxon>
        <taxon>Salinisphaerales</taxon>
        <taxon>Salinisphaeraceae</taxon>
        <taxon>Salinisphaera</taxon>
    </lineage>
</organism>
<comment type="caution">
    <text evidence="2">The sequence shown here is derived from an EMBL/GenBank/DDBJ whole genome shotgun (WGS) entry which is preliminary data.</text>
</comment>
<reference evidence="3" key="1">
    <citation type="journal article" date="2019" name="Int. J. Syst. Evol. Microbiol.">
        <title>The Global Catalogue of Microorganisms (GCM) 10K type strain sequencing project: providing services to taxonomists for standard genome sequencing and annotation.</title>
        <authorList>
            <consortium name="The Broad Institute Genomics Platform"/>
            <consortium name="The Broad Institute Genome Sequencing Center for Infectious Disease"/>
            <person name="Wu L."/>
            <person name="Ma J."/>
        </authorList>
    </citation>
    <scope>NUCLEOTIDE SEQUENCE [LARGE SCALE GENOMIC DNA]</scope>
    <source>
        <strain evidence="3">KCTC 52640</strain>
    </source>
</reference>
<dbReference type="Pfam" id="PF26621">
    <property type="entry name" value="DUF8198"/>
    <property type="match status" value="1"/>
</dbReference>
<feature type="domain" description="DUF8198" evidence="1">
    <location>
        <begin position="21"/>
        <end position="229"/>
    </location>
</feature>
<evidence type="ECO:0000313" key="2">
    <source>
        <dbReference type="EMBL" id="MFC3103387.1"/>
    </source>
</evidence>
<keyword evidence="3" id="KW-1185">Reference proteome</keyword>
<dbReference type="InterPro" id="IPR058063">
    <property type="entry name" value="FFLEE_fam"/>
</dbReference>
<evidence type="ECO:0000259" key="1">
    <source>
        <dbReference type="Pfam" id="PF26621"/>
    </source>
</evidence>
<dbReference type="InterPro" id="IPR058511">
    <property type="entry name" value="DUF8198"/>
</dbReference>
<evidence type="ECO:0000313" key="3">
    <source>
        <dbReference type="Proteomes" id="UP001595462"/>
    </source>
</evidence>
<dbReference type="NCBIfam" id="NF047641">
    <property type="entry name" value="FFLEE_fam"/>
    <property type="match status" value="1"/>
</dbReference>
<accession>A0ABV7EKZ5</accession>
<dbReference type="Proteomes" id="UP001595462">
    <property type="component" value="Unassembled WGS sequence"/>
</dbReference>
<sequence>MSAALEQALCALRDERAAIRARATPAFDNQLAAVRTWQSARIAALHRPVAERYDGHALLDFLTHSFYLEADWSELTARPERVAKRIGRIISDARPLVIAVRLQASADTLDAAVSDALLTRADTTADTTVITPRAYVSAFRQVGEADLRRQQILWVQELVDLLGGYADNRAAYWAFKLASGPARALGMGRTYGLLADGFAAMRATRDLEGATRDAVALQQRLLGRLLDEKTNA</sequence>
<dbReference type="EMBL" id="JBHRSS010000003">
    <property type="protein sequence ID" value="MFC3103387.1"/>
    <property type="molecule type" value="Genomic_DNA"/>
</dbReference>
<protein>
    <recommendedName>
        <fullName evidence="1">DUF8198 domain-containing protein</fullName>
    </recommendedName>
</protein>
<gene>
    <name evidence="2" type="ORF">ACFOSU_05715</name>
</gene>
<proteinExistence type="predicted"/>
<name>A0ABV7EKZ5_9GAMM</name>